<evidence type="ECO:0008006" key="5">
    <source>
        <dbReference type="Google" id="ProtNLM"/>
    </source>
</evidence>
<organism evidence="3 4">
    <name type="scientific">Sphingobium cyanobacteriorum</name>
    <dbReference type="NCBI Taxonomy" id="3063954"/>
    <lineage>
        <taxon>Bacteria</taxon>
        <taxon>Pseudomonadati</taxon>
        <taxon>Pseudomonadota</taxon>
        <taxon>Alphaproteobacteria</taxon>
        <taxon>Sphingomonadales</taxon>
        <taxon>Sphingomonadaceae</taxon>
        <taxon>Sphingobium</taxon>
    </lineage>
</organism>
<dbReference type="EMBL" id="JAUQOM010000001">
    <property type="protein sequence ID" value="MDO7833678.1"/>
    <property type="molecule type" value="Genomic_DNA"/>
</dbReference>
<evidence type="ECO:0000256" key="1">
    <source>
        <dbReference type="ARBA" id="ARBA00022729"/>
    </source>
</evidence>
<sequence>MYKPSIFATLLLLSACGEAPISQTTGGEATVQPEAKPIALGETGKAAGVEITIDTIKTMGQIGPAGIGPKAEPTETFVVVKYRLKNTADKALGIAERPALSLADASGQSYAVDDMVGAMAMDSTDAASFSVDLNPGVATKAVSVWKIAKAGFDKATWKVTANTDPAMTFALQ</sequence>
<evidence type="ECO:0000313" key="3">
    <source>
        <dbReference type="EMBL" id="MDO7833678.1"/>
    </source>
</evidence>
<keyword evidence="1 2" id="KW-0732">Signal</keyword>
<evidence type="ECO:0000256" key="2">
    <source>
        <dbReference type="SAM" id="SignalP"/>
    </source>
</evidence>
<keyword evidence="4" id="KW-1185">Reference proteome</keyword>
<comment type="caution">
    <text evidence="3">The sequence shown here is derived from an EMBL/GenBank/DDBJ whole genome shotgun (WGS) entry which is preliminary data.</text>
</comment>
<dbReference type="InterPro" id="IPR029050">
    <property type="entry name" value="Immunoprotect_excell_Ig-like"/>
</dbReference>
<feature type="signal peptide" evidence="2">
    <location>
        <begin position="1"/>
        <end position="19"/>
    </location>
</feature>
<proteinExistence type="predicted"/>
<gene>
    <name evidence="3" type="ORF">Q4610_01340</name>
</gene>
<dbReference type="Gene3D" id="2.60.40.1240">
    <property type="match status" value="1"/>
</dbReference>
<feature type="chain" id="PRO_5046784219" description="DUF4352 domain-containing protein" evidence="2">
    <location>
        <begin position="20"/>
        <end position="172"/>
    </location>
</feature>
<evidence type="ECO:0000313" key="4">
    <source>
        <dbReference type="Proteomes" id="UP001176471"/>
    </source>
</evidence>
<dbReference type="RefSeq" id="WP_304534218.1">
    <property type="nucleotide sequence ID" value="NZ_JAUQOM010000001.1"/>
</dbReference>
<accession>A0ABT8ZHQ1</accession>
<protein>
    <recommendedName>
        <fullName evidence="5">DUF4352 domain-containing protein</fullName>
    </recommendedName>
</protein>
<dbReference type="PROSITE" id="PS51257">
    <property type="entry name" value="PROKAR_LIPOPROTEIN"/>
    <property type="match status" value="1"/>
</dbReference>
<reference evidence="3" key="1">
    <citation type="submission" date="2023-07" db="EMBL/GenBank/DDBJ databases">
        <title>Bacterial whole genome sequence for Sphingobium sp. HBC34.</title>
        <authorList>
            <person name="Le V."/>
            <person name="Ko S.-R."/>
            <person name="Ahn C.-Y."/>
            <person name="Oh H.-M."/>
        </authorList>
    </citation>
    <scope>NUCLEOTIDE SEQUENCE</scope>
    <source>
        <strain evidence="3">HBC34</strain>
    </source>
</reference>
<dbReference type="Proteomes" id="UP001176471">
    <property type="component" value="Unassembled WGS sequence"/>
</dbReference>
<name>A0ABT8ZHQ1_9SPHN</name>